<dbReference type="AlphaFoldDB" id="A0A2R3Z1U8"/>
<dbReference type="OrthoDB" id="1449306at2"/>
<proteinExistence type="predicted"/>
<dbReference type="RefSeq" id="WP_107011002.1">
    <property type="nucleotide sequence ID" value="NZ_CP028136.1"/>
</dbReference>
<evidence type="ECO:0000313" key="2">
    <source>
        <dbReference type="Proteomes" id="UP000241507"/>
    </source>
</evidence>
<name>A0A2R3Z1U8_9FLAO</name>
<evidence type="ECO:0000313" key="1">
    <source>
        <dbReference type="EMBL" id="AVR44224.1"/>
    </source>
</evidence>
<gene>
    <name evidence="1" type="ORF">C7S20_02515</name>
</gene>
<dbReference type="KEGG" id="grs:C7S20_02515"/>
<keyword evidence="2" id="KW-1185">Reference proteome</keyword>
<accession>A0A2R3Z1U8</accession>
<reference evidence="2" key="1">
    <citation type="submission" date="2018-03" db="EMBL/GenBank/DDBJ databases">
        <title>Gramella fulva sp. nov., isolated from a dry surface of tidal flat.</title>
        <authorList>
            <person name="Hwang S.H."/>
            <person name="Hwang W.M."/>
            <person name="Kang K."/>
            <person name="Ahn T.-Y."/>
        </authorList>
    </citation>
    <scope>NUCLEOTIDE SEQUENCE [LARGE SCALE GENOMIC DNA]</scope>
    <source>
        <strain evidence="2">SH35</strain>
    </source>
</reference>
<dbReference type="Proteomes" id="UP000241507">
    <property type="component" value="Chromosome"/>
</dbReference>
<sequence>MKSFSIYRSIRQKALLYGLPLERFAILMSSVILSLLVVIFSFGFMAVVFCFFWNTALYFSLLRLKTFRSGMLTGKGIAFISCKQLGLGKYAN</sequence>
<organism evidence="1 2">
    <name type="scientific">Christiangramia fulva</name>
    <dbReference type="NCBI Taxonomy" id="2126553"/>
    <lineage>
        <taxon>Bacteria</taxon>
        <taxon>Pseudomonadati</taxon>
        <taxon>Bacteroidota</taxon>
        <taxon>Flavobacteriia</taxon>
        <taxon>Flavobacteriales</taxon>
        <taxon>Flavobacteriaceae</taxon>
        <taxon>Christiangramia</taxon>
    </lineage>
</organism>
<protein>
    <submittedName>
        <fullName evidence="1">Uncharacterized protein</fullName>
    </submittedName>
</protein>
<dbReference type="EMBL" id="CP028136">
    <property type="protein sequence ID" value="AVR44224.1"/>
    <property type="molecule type" value="Genomic_DNA"/>
</dbReference>